<feature type="compositionally biased region" description="Basic and acidic residues" evidence="1">
    <location>
        <begin position="1"/>
        <end position="13"/>
    </location>
</feature>
<reference evidence="2 3" key="3">
    <citation type="journal article" date="2017" name="Mol. Plant Pathol.">
        <title>A gapless genome sequence of the fungus Botrytis cinerea.</title>
        <authorList>
            <person name="Van Kan J.A."/>
            <person name="Stassen J.H."/>
            <person name="Mosbach A."/>
            <person name="Van Der Lee T.A."/>
            <person name="Faino L."/>
            <person name="Farmer A.D."/>
            <person name="Papasotiriou D.G."/>
            <person name="Zhou S."/>
            <person name="Seidl M.F."/>
            <person name="Cottam E."/>
            <person name="Edel D."/>
            <person name="Hahn M."/>
            <person name="Schwartz D.C."/>
            <person name="Dietrich R.A."/>
            <person name="Widdison S."/>
            <person name="Scalliet G."/>
        </authorList>
    </citation>
    <scope>NUCLEOTIDE SEQUENCE [LARGE SCALE GENOMIC DNA]</scope>
    <source>
        <strain evidence="2 3">B05.10</strain>
    </source>
</reference>
<evidence type="ECO:0000313" key="3">
    <source>
        <dbReference type="Proteomes" id="UP000001798"/>
    </source>
</evidence>
<feature type="compositionally biased region" description="Polar residues" evidence="1">
    <location>
        <begin position="82"/>
        <end position="102"/>
    </location>
</feature>
<feature type="compositionally biased region" description="Low complexity" evidence="1">
    <location>
        <begin position="65"/>
        <end position="76"/>
    </location>
</feature>
<reference evidence="2 3" key="2">
    <citation type="journal article" date="2012" name="Eukaryot. Cell">
        <title>Genome update of Botrytis cinerea strains B05.10 and T4.</title>
        <authorList>
            <person name="Staats M."/>
            <person name="van Kan J.A."/>
        </authorList>
    </citation>
    <scope>NUCLEOTIDE SEQUENCE [LARGE SCALE GENOMIC DNA]</scope>
    <source>
        <strain evidence="2 3">B05.10</strain>
    </source>
</reference>
<dbReference type="KEGG" id="bfu:BCIN_05g03860"/>
<accession>A0A384JHD6</accession>
<dbReference type="Proteomes" id="UP000001798">
    <property type="component" value="Chromosome 5"/>
</dbReference>
<sequence>MANNDSAKKDGKKPAAQKPTIKKSTAQKPVSAFSSSSSSGGEEESIPTTSRKAQNLPGDMKFRPGSSAFNSSCSGGSSNGGTQPRNNTPPSSGQIKGSPDNSPRTKEKHRNAALDSLNGKKPKK</sequence>
<proteinExistence type="predicted"/>
<dbReference type="GeneID" id="36394182"/>
<feature type="region of interest" description="Disordered" evidence="1">
    <location>
        <begin position="1"/>
        <end position="124"/>
    </location>
</feature>
<organism evidence="2 3">
    <name type="scientific">Botryotinia fuckeliana (strain B05.10)</name>
    <name type="common">Noble rot fungus</name>
    <name type="synonym">Botrytis cinerea</name>
    <dbReference type="NCBI Taxonomy" id="332648"/>
    <lineage>
        <taxon>Eukaryota</taxon>
        <taxon>Fungi</taxon>
        <taxon>Dikarya</taxon>
        <taxon>Ascomycota</taxon>
        <taxon>Pezizomycotina</taxon>
        <taxon>Leotiomycetes</taxon>
        <taxon>Helotiales</taxon>
        <taxon>Sclerotiniaceae</taxon>
        <taxon>Botrytis</taxon>
    </lineage>
</organism>
<dbReference type="OrthoDB" id="10511316at2759"/>
<dbReference type="EMBL" id="CP009809">
    <property type="protein sequence ID" value="ATZ49996.1"/>
    <property type="molecule type" value="Genomic_DNA"/>
</dbReference>
<protein>
    <submittedName>
        <fullName evidence="2">Uncharacterized protein</fullName>
    </submittedName>
</protein>
<evidence type="ECO:0000313" key="2">
    <source>
        <dbReference type="EMBL" id="ATZ49996.1"/>
    </source>
</evidence>
<evidence type="ECO:0000256" key="1">
    <source>
        <dbReference type="SAM" id="MobiDB-lite"/>
    </source>
</evidence>
<gene>
    <name evidence="2" type="ORF">BCIN_05g03860</name>
</gene>
<name>A0A384JHD6_BOTFB</name>
<reference evidence="2 3" key="1">
    <citation type="journal article" date="2011" name="PLoS Genet.">
        <title>Genomic analysis of the necrotrophic fungal pathogens Sclerotinia sclerotiorum and Botrytis cinerea.</title>
        <authorList>
            <person name="Amselem J."/>
            <person name="Cuomo C.A."/>
            <person name="van Kan J.A."/>
            <person name="Viaud M."/>
            <person name="Benito E.P."/>
            <person name="Couloux A."/>
            <person name="Coutinho P.M."/>
            <person name="de Vries R.P."/>
            <person name="Dyer P.S."/>
            <person name="Fillinger S."/>
            <person name="Fournier E."/>
            <person name="Gout L."/>
            <person name="Hahn M."/>
            <person name="Kohn L."/>
            <person name="Lapalu N."/>
            <person name="Plummer K.M."/>
            <person name="Pradier J.M."/>
            <person name="Quevillon E."/>
            <person name="Sharon A."/>
            <person name="Simon A."/>
            <person name="ten Have A."/>
            <person name="Tudzynski B."/>
            <person name="Tudzynski P."/>
            <person name="Wincker P."/>
            <person name="Andrew M."/>
            <person name="Anthouard V."/>
            <person name="Beever R.E."/>
            <person name="Beffa R."/>
            <person name="Benoit I."/>
            <person name="Bouzid O."/>
            <person name="Brault B."/>
            <person name="Chen Z."/>
            <person name="Choquer M."/>
            <person name="Collemare J."/>
            <person name="Cotton P."/>
            <person name="Danchin E.G."/>
            <person name="Da Silva C."/>
            <person name="Gautier A."/>
            <person name="Giraud C."/>
            <person name="Giraud T."/>
            <person name="Gonzalez C."/>
            <person name="Grossetete S."/>
            <person name="Guldener U."/>
            <person name="Henrissat B."/>
            <person name="Howlett B.J."/>
            <person name="Kodira C."/>
            <person name="Kretschmer M."/>
            <person name="Lappartient A."/>
            <person name="Leroch M."/>
            <person name="Levis C."/>
            <person name="Mauceli E."/>
            <person name="Neuveglise C."/>
            <person name="Oeser B."/>
            <person name="Pearson M."/>
            <person name="Poulain J."/>
            <person name="Poussereau N."/>
            <person name="Quesneville H."/>
            <person name="Rascle C."/>
            <person name="Schumacher J."/>
            <person name="Segurens B."/>
            <person name="Sexton A."/>
            <person name="Silva E."/>
            <person name="Sirven C."/>
            <person name="Soanes D.M."/>
            <person name="Talbot N.J."/>
            <person name="Templeton M."/>
            <person name="Yandava C."/>
            <person name="Yarden O."/>
            <person name="Zeng Q."/>
            <person name="Rollins J.A."/>
            <person name="Lebrun M.H."/>
            <person name="Dickman M."/>
        </authorList>
    </citation>
    <scope>NUCLEOTIDE SEQUENCE [LARGE SCALE GENOMIC DNA]</scope>
    <source>
        <strain evidence="2 3">B05.10</strain>
    </source>
</reference>
<dbReference type="RefSeq" id="XP_024548766.1">
    <property type="nucleotide sequence ID" value="XM_024692982.1"/>
</dbReference>
<dbReference type="VEuPathDB" id="FungiDB:Bcin05g03860"/>
<keyword evidence="3" id="KW-1185">Reference proteome</keyword>
<dbReference type="AlphaFoldDB" id="A0A384JHD6"/>